<evidence type="ECO:0000256" key="3">
    <source>
        <dbReference type="ARBA" id="ARBA00022630"/>
    </source>
</evidence>
<dbReference type="InterPro" id="IPR036250">
    <property type="entry name" value="AcylCo_DH-like_C"/>
</dbReference>
<dbReference type="SUPFAM" id="SSF56645">
    <property type="entry name" value="Acyl-CoA dehydrogenase NM domain-like"/>
    <property type="match status" value="1"/>
</dbReference>
<dbReference type="CDD" id="cd00567">
    <property type="entry name" value="ACAD"/>
    <property type="match status" value="1"/>
</dbReference>
<dbReference type="InterPro" id="IPR046373">
    <property type="entry name" value="Acyl-CoA_Oxase/DH_mid-dom_sf"/>
</dbReference>
<dbReference type="Gene3D" id="2.40.110.10">
    <property type="entry name" value="Butyryl-CoA Dehydrogenase, subunit A, domain 2"/>
    <property type="match status" value="1"/>
</dbReference>
<dbReference type="PANTHER" id="PTHR43884:SF12">
    <property type="entry name" value="ISOVALERYL-COA DEHYDROGENASE, MITOCHONDRIAL-RELATED"/>
    <property type="match status" value="1"/>
</dbReference>
<dbReference type="InterPro" id="IPR009100">
    <property type="entry name" value="AcylCoA_DH/oxidase_NM_dom_sf"/>
</dbReference>
<dbReference type="EMBL" id="QOIL01000016">
    <property type="protein sequence ID" value="RCG27282.1"/>
    <property type="molecule type" value="Genomic_DNA"/>
</dbReference>
<evidence type="ECO:0000313" key="9">
    <source>
        <dbReference type="EMBL" id="RCG27282.1"/>
    </source>
</evidence>
<protein>
    <submittedName>
        <fullName evidence="9">Acyl-CoA dehydrogenase family protein</fullName>
    </submittedName>
</protein>
<keyword evidence="3 5" id="KW-0285">Flavoprotein</keyword>
<dbReference type="Pfam" id="PF02771">
    <property type="entry name" value="Acyl-CoA_dh_N"/>
    <property type="match status" value="1"/>
</dbReference>
<name>A0A367FBN8_9ACTN</name>
<dbReference type="Gene3D" id="1.10.540.10">
    <property type="entry name" value="Acyl-CoA dehydrogenase/oxidase, N-terminal domain"/>
    <property type="match status" value="1"/>
</dbReference>
<evidence type="ECO:0000259" key="8">
    <source>
        <dbReference type="Pfam" id="PF02771"/>
    </source>
</evidence>
<evidence type="ECO:0000259" key="6">
    <source>
        <dbReference type="Pfam" id="PF00441"/>
    </source>
</evidence>
<comment type="similarity">
    <text evidence="2 5">Belongs to the acyl-CoA dehydrogenase family.</text>
</comment>
<dbReference type="Proteomes" id="UP000253094">
    <property type="component" value="Unassembled WGS sequence"/>
</dbReference>
<evidence type="ECO:0000256" key="2">
    <source>
        <dbReference type="ARBA" id="ARBA00009347"/>
    </source>
</evidence>
<dbReference type="InterPro" id="IPR037069">
    <property type="entry name" value="AcylCoA_DH/ox_N_sf"/>
</dbReference>
<gene>
    <name evidence="9" type="ORF">DQ384_26575</name>
</gene>
<sequence>MADPYAVAAELVTQAVGTRADEWDRAGRLPGDVVRHLAAQGVLCPDVPAEFGGMGLTSGELGALTAHAGGLCSSLRSLMTSQGMAAWAIRRLGDDRQKEAFVRRLASGATAAIAFSEIGAGSDLSAMTTSVTLSGDRVEVSGTKVWVTGAAYADLIVVFGRHGDGGAVVVVPADAPGVTVTPVGDPLGCRAAGHAEVELDAVTLPADHMLGGAGLPMEWLVTSVLTHGRLSVAWGCVGILRACLAAAVRHAGTREQFGKPLADHQLVARHLAELHVAEQASTLMCEHASRRWDDGSPEQVGAAVAAKHFAATQAAKGAASAVQVLASAAARDGHVVARAYRDAKLMEIIEGSSEISQLLLARQARELWT</sequence>
<dbReference type="GO" id="GO:0050660">
    <property type="term" value="F:flavin adenine dinucleotide binding"/>
    <property type="evidence" value="ECO:0007669"/>
    <property type="project" value="InterPro"/>
</dbReference>
<dbReference type="GO" id="GO:0003995">
    <property type="term" value="F:acyl-CoA dehydrogenase activity"/>
    <property type="evidence" value="ECO:0007669"/>
    <property type="project" value="TreeGrafter"/>
</dbReference>
<dbReference type="OrthoDB" id="9802447at2"/>
<evidence type="ECO:0000256" key="1">
    <source>
        <dbReference type="ARBA" id="ARBA00001974"/>
    </source>
</evidence>
<reference evidence="9 10" key="1">
    <citation type="submission" date="2018-06" db="EMBL/GenBank/DDBJ databases">
        <title>Sphaerisporangium craniellae sp. nov., isolated from a marine sponge in the South China Sea.</title>
        <authorList>
            <person name="Li L."/>
        </authorList>
    </citation>
    <scope>NUCLEOTIDE SEQUENCE [LARGE SCALE GENOMIC DNA]</scope>
    <source>
        <strain evidence="9 10">CCTCC AA 208026</strain>
    </source>
</reference>
<proteinExistence type="inferred from homology"/>
<dbReference type="InterPro" id="IPR009075">
    <property type="entry name" value="AcylCo_DH/oxidase_C"/>
</dbReference>
<dbReference type="PANTHER" id="PTHR43884">
    <property type="entry name" value="ACYL-COA DEHYDROGENASE"/>
    <property type="match status" value="1"/>
</dbReference>
<dbReference type="Pfam" id="PF02770">
    <property type="entry name" value="Acyl-CoA_dh_M"/>
    <property type="match status" value="1"/>
</dbReference>
<keyword evidence="4 5" id="KW-0274">FAD</keyword>
<keyword evidence="5" id="KW-0560">Oxidoreductase</keyword>
<dbReference type="Gene3D" id="1.20.140.10">
    <property type="entry name" value="Butyryl-CoA Dehydrogenase, subunit A, domain 3"/>
    <property type="match status" value="1"/>
</dbReference>
<evidence type="ECO:0000259" key="7">
    <source>
        <dbReference type="Pfam" id="PF02770"/>
    </source>
</evidence>
<dbReference type="InterPro" id="IPR006091">
    <property type="entry name" value="Acyl-CoA_Oxase/DH_mid-dom"/>
</dbReference>
<dbReference type="Pfam" id="PF00441">
    <property type="entry name" value="Acyl-CoA_dh_1"/>
    <property type="match status" value="1"/>
</dbReference>
<evidence type="ECO:0000256" key="5">
    <source>
        <dbReference type="RuleBase" id="RU362125"/>
    </source>
</evidence>
<dbReference type="InterPro" id="IPR013786">
    <property type="entry name" value="AcylCoA_DH/ox_N"/>
</dbReference>
<keyword evidence="10" id="KW-1185">Reference proteome</keyword>
<feature type="domain" description="Acyl-CoA dehydrogenase/oxidase N-terminal" evidence="8">
    <location>
        <begin position="8"/>
        <end position="108"/>
    </location>
</feature>
<dbReference type="RefSeq" id="WP_114031621.1">
    <property type="nucleotide sequence ID" value="NZ_QOIL01000016.1"/>
</dbReference>
<evidence type="ECO:0000313" key="10">
    <source>
        <dbReference type="Proteomes" id="UP000253094"/>
    </source>
</evidence>
<dbReference type="AlphaFoldDB" id="A0A367FBN8"/>
<feature type="domain" description="Acyl-CoA oxidase/dehydrogenase middle" evidence="7">
    <location>
        <begin position="112"/>
        <end position="202"/>
    </location>
</feature>
<comment type="cofactor">
    <cofactor evidence="1 5">
        <name>FAD</name>
        <dbReference type="ChEBI" id="CHEBI:57692"/>
    </cofactor>
</comment>
<evidence type="ECO:0000256" key="4">
    <source>
        <dbReference type="ARBA" id="ARBA00022827"/>
    </source>
</evidence>
<comment type="caution">
    <text evidence="9">The sequence shown here is derived from an EMBL/GenBank/DDBJ whole genome shotgun (WGS) entry which is preliminary data.</text>
</comment>
<feature type="domain" description="Acyl-CoA dehydrogenase/oxidase C-terminal" evidence="6">
    <location>
        <begin position="221"/>
        <end position="363"/>
    </location>
</feature>
<dbReference type="SUPFAM" id="SSF47203">
    <property type="entry name" value="Acyl-CoA dehydrogenase C-terminal domain-like"/>
    <property type="match status" value="1"/>
</dbReference>
<organism evidence="9 10">
    <name type="scientific">Sphaerisporangium album</name>
    <dbReference type="NCBI Taxonomy" id="509200"/>
    <lineage>
        <taxon>Bacteria</taxon>
        <taxon>Bacillati</taxon>
        <taxon>Actinomycetota</taxon>
        <taxon>Actinomycetes</taxon>
        <taxon>Streptosporangiales</taxon>
        <taxon>Streptosporangiaceae</taxon>
        <taxon>Sphaerisporangium</taxon>
    </lineage>
</organism>
<dbReference type="PIRSF" id="PIRSF016578">
    <property type="entry name" value="HsaA"/>
    <property type="match status" value="1"/>
</dbReference>
<accession>A0A367FBN8</accession>